<feature type="region of interest" description="Disordered" evidence="1">
    <location>
        <begin position="1"/>
        <end position="34"/>
    </location>
</feature>
<evidence type="ECO:0000313" key="3">
    <source>
        <dbReference type="Proteomes" id="UP001341840"/>
    </source>
</evidence>
<name>A0ABU6ZQT4_9FABA</name>
<organism evidence="2 3">
    <name type="scientific">Stylosanthes scabra</name>
    <dbReference type="NCBI Taxonomy" id="79078"/>
    <lineage>
        <taxon>Eukaryota</taxon>
        <taxon>Viridiplantae</taxon>
        <taxon>Streptophyta</taxon>
        <taxon>Embryophyta</taxon>
        <taxon>Tracheophyta</taxon>
        <taxon>Spermatophyta</taxon>
        <taxon>Magnoliopsida</taxon>
        <taxon>eudicotyledons</taxon>
        <taxon>Gunneridae</taxon>
        <taxon>Pentapetalae</taxon>
        <taxon>rosids</taxon>
        <taxon>fabids</taxon>
        <taxon>Fabales</taxon>
        <taxon>Fabaceae</taxon>
        <taxon>Papilionoideae</taxon>
        <taxon>50 kb inversion clade</taxon>
        <taxon>dalbergioids sensu lato</taxon>
        <taxon>Dalbergieae</taxon>
        <taxon>Pterocarpus clade</taxon>
        <taxon>Stylosanthes</taxon>
    </lineage>
</organism>
<sequence>MLTWRGGDSRGGLATMAVGTRDGDSSGSVGNDNSHGPLKWDLIYSVDKGRWSRRRRPLQLNGGDTARAEAQRQRGWASRTDDGEMRLLHGRAVQGPNAVPSAVKRTGKGAAMADFSAMGDLRVGDGGLREEIEEVGSEWGLRDEANLHDLVFAVTEGFCGGKIRR</sequence>
<keyword evidence="3" id="KW-1185">Reference proteome</keyword>
<evidence type="ECO:0000313" key="2">
    <source>
        <dbReference type="EMBL" id="MED6224304.1"/>
    </source>
</evidence>
<feature type="compositionally biased region" description="Low complexity" evidence="1">
    <location>
        <begin position="25"/>
        <end position="34"/>
    </location>
</feature>
<comment type="caution">
    <text evidence="2">The sequence shown here is derived from an EMBL/GenBank/DDBJ whole genome shotgun (WGS) entry which is preliminary data.</text>
</comment>
<evidence type="ECO:0000256" key="1">
    <source>
        <dbReference type="SAM" id="MobiDB-lite"/>
    </source>
</evidence>
<reference evidence="2 3" key="1">
    <citation type="journal article" date="2023" name="Plants (Basel)">
        <title>Bridging the Gap: Combining Genomics and Transcriptomics Approaches to Understand Stylosanthes scabra, an Orphan Legume from the Brazilian Caatinga.</title>
        <authorList>
            <person name="Ferreira-Neto J.R.C."/>
            <person name="da Silva M.D."/>
            <person name="Binneck E."/>
            <person name="de Melo N.F."/>
            <person name="da Silva R.H."/>
            <person name="de Melo A.L.T.M."/>
            <person name="Pandolfi V."/>
            <person name="Bustamante F.O."/>
            <person name="Brasileiro-Vidal A.C."/>
            <person name="Benko-Iseppon A.M."/>
        </authorList>
    </citation>
    <scope>NUCLEOTIDE SEQUENCE [LARGE SCALE GENOMIC DNA]</scope>
    <source>
        <tissue evidence="2">Leaves</tissue>
    </source>
</reference>
<accession>A0ABU6ZQT4</accession>
<proteinExistence type="predicted"/>
<dbReference type="EMBL" id="JASCZI010273141">
    <property type="protein sequence ID" value="MED6224304.1"/>
    <property type="molecule type" value="Genomic_DNA"/>
</dbReference>
<dbReference type="Proteomes" id="UP001341840">
    <property type="component" value="Unassembled WGS sequence"/>
</dbReference>
<protein>
    <submittedName>
        <fullName evidence="2">Uncharacterized protein</fullName>
    </submittedName>
</protein>
<feature type="region of interest" description="Disordered" evidence="1">
    <location>
        <begin position="55"/>
        <end position="82"/>
    </location>
</feature>
<gene>
    <name evidence="2" type="ORF">PIB30_082700</name>
</gene>